<organism evidence="2 3">
    <name type="scientific">Phoxinus phoxinus</name>
    <name type="common">Eurasian minnow</name>
    <dbReference type="NCBI Taxonomy" id="58324"/>
    <lineage>
        <taxon>Eukaryota</taxon>
        <taxon>Metazoa</taxon>
        <taxon>Chordata</taxon>
        <taxon>Craniata</taxon>
        <taxon>Vertebrata</taxon>
        <taxon>Euteleostomi</taxon>
        <taxon>Actinopterygii</taxon>
        <taxon>Neopterygii</taxon>
        <taxon>Teleostei</taxon>
        <taxon>Ostariophysi</taxon>
        <taxon>Cypriniformes</taxon>
        <taxon>Leuciscidae</taxon>
        <taxon>Phoxininae</taxon>
        <taxon>Phoxinus</taxon>
    </lineage>
</organism>
<protein>
    <submittedName>
        <fullName evidence="2">Uncharacterized protein</fullName>
    </submittedName>
</protein>
<comment type="caution">
    <text evidence="2">The sequence shown here is derived from an EMBL/GenBank/DDBJ whole genome shotgun (WGS) entry which is preliminary data.</text>
</comment>
<name>A0AAN9CVS9_9TELE</name>
<evidence type="ECO:0000313" key="2">
    <source>
        <dbReference type="EMBL" id="KAK7151165.1"/>
    </source>
</evidence>
<evidence type="ECO:0000256" key="1">
    <source>
        <dbReference type="SAM" id="MobiDB-lite"/>
    </source>
</evidence>
<evidence type="ECO:0000313" key="3">
    <source>
        <dbReference type="Proteomes" id="UP001364617"/>
    </source>
</evidence>
<gene>
    <name evidence="2" type="ORF">R3I93_012183</name>
</gene>
<dbReference type="AlphaFoldDB" id="A0AAN9CVS9"/>
<dbReference type="EMBL" id="JAYKXH010000012">
    <property type="protein sequence ID" value="KAK7151165.1"/>
    <property type="molecule type" value="Genomic_DNA"/>
</dbReference>
<feature type="region of interest" description="Disordered" evidence="1">
    <location>
        <begin position="14"/>
        <end position="38"/>
    </location>
</feature>
<accession>A0AAN9CVS9</accession>
<reference evidence="2 3" key="1">
    <citation type="submission" date="2024-02" db="EMBL/GenBank/DDBJ databases">
        <title>Chromosome-level genome assembly of the Eurasian Minnow (Phoxinus phoxinus).</title>
        <authorList>
            <person name="Oriowo T.O."/>
            <person name="Martin S."/>
            <person name="Stange M."/>
            <person name="Chrysostomakis Y."/>
            <person name="Brown T."/>
            <person name="Winkler S."/>
            <person name="Kukowka S."/>
            <person name="Myers E.W."/>
            <person name="Bohne A."/>
        </authorList>
    </citation>
    <scope>NUCLEOTIDE SEQUENCE [LARGE SCALE GENOMIC DNA]</scope>
    <source>
        <strain evidence="2">ZFMK-TIS-60720</strain>
        <tissue evidence="2">Whole Organism</tissue>
    </source>
</reference>
<proteinExistence type="predicted"/>
<dbReference type="Proteomes" id="UP001364617">
    <property type="component" value="Unassembled WGS sequence"/>
</dbReference>
<sequence length="38" mass="4299">MLWNKSPRYQQVSMERSMLGGITTPPTSRSAAASDRMR</sequence>
<keyword evidence="3" id="KW-1185">Reference proteome</keyword>